<dbReference type="EC" id="1.1.1.267" evidence="5"/>
<evidence type="ECO:0000259" key="12">
    <source>
        <dbReference type="Pfam" id="PF02670"/>
    </source>
</evidence>
<evidence type="ECO:0000256" key="9">
    <source>
        <dbReference type="ARBA" id="ARBA00023211"/>
    </source>
</evidence>
<dbReference type="PIRSF" id="PIRSF006205">
    <property type="entry name" value="Dxp_reductismrs"/>
    <property type="match status" value="1"/>
</dbReference>
<dbReference type="Gene3D" id="1.10.1740.10">
    <property type="match status" value="1"/>
</dbReference>
<dbReference type="GO" id="GO:0070402">
    <property type="term" value="F:NADPH binding"/>
    <property type="evidence" value="ECO:0007669"/>
    <property type="project" value="InterPro"/>
</dbReference>
<dbReference type="InterPro" id="IPR036169">
    <property type="entry name" value="DXPR_C_sf"/>
</dbReference>
<dbReference type="Pfam" id="PF13288">
    <property type="entry name" value="DXPR_C"/>
    <property type="match status" value="1"/>
</dbReference>
<evidence type="ECO:0000256" key="1">
    <source>
        <dbReference type="ARBA" id="ARBA00001936"/>
    </source>
</evidence>
<gene>
    <name evidence="15" type="ORF">METZ01_LOCUS34482</name>
</gene>
<dbReference type="NCBIfam" id="NF009114">
    <property type="entry name" value="PRK12464.1"/>
    <property type="match status" value="1"/>
</dbReference>
<dbReference type="SUPFAM" id="SSF51735">
    <property type="entry name" value="NAD(P)-binding Rossmann-fold domains"/>
    <property type="match status" value="1"/>
</dbReference>
<dbReference type="Pfam" id="PF02670">
    <property type="entry name" value="DXP_reductoisom"/>
    <property type="match status" value="1"/>
</dbReference>
<keyword evidence="9" id="KW-0464">Manganese</keyword>
<evidence type="ECO:0000259" key="14">
    <source>
        <dbReference type="Pfam" id="PF13288"/>
    </source>
</evidence>
<comment type="similarity">
    <text evidence="4">Belongs to the DXR family.</text>
</comment>
<evidence type="ECO:0000256" key="7">
    <source>
        <dbReference type="ARBA" id="ARBA00022857"/>
    </source>
</evidence>
<dbReference type="SUPFAM" id="SSF69055">
    <property type="entry name" value="1-deoxy-D-xylulose-5-phosphate reductoisomerase, C-terminal domain"/>
    <property type="match status" value="1"/>
</dbReference>
<dbReference type="GO" id="GO:0051484">
    <property type="term" value="P:isopentenyl diphosphate biosynthetic process, methylerythritol 4-phosphate pathway involved in terpenoid biosynthetic process"/>
    <property type="evidence" value="ECO:0007669"/>
    <property type="project" value="TreeGrafter"/>
</dbReference>
<dbReference type="InterPro" id="IPR013512">
    <property type="entry name" value="DXP_reductoisomerase_N"/>
</dbReference>
<dbReference type="GO" id="GO:0030604">
    <property type="term" value="F:1-deoxy-D-xylulose-5-phosphate reductoisomerase activity"/>
    <property type="evidence" value="ECO:0007669"/>
    <property type="project" value="UniProtKB-EC"/>
</dbReference>
<dbReference type="NCBIfam" id="TIGR00243">
    <property type="entry name" value="Dxr"/>
    <property type="match status" value="1"/>
</dbReference>
<evidence type="ECO:0000259" key="13">
    <source>
        <dbReference type="Pfam" id="PF08436"/>
    </source>
</evidence>
<dbReference type="InterPro" id="IPR036291">
    <property type="entry name" value="NAD(P)-bd_dom_sf"/>
</dbReference>
<evidence type="ECO:0000256" key="3">
    <source>
        <dbReference type="ARBA" id="ARBA00005094"/>
    </source>
</evidence>
<protein>
    <recommendedName>
        <fullName evidence="5">1-deoxy-D-xylulose-5-phosphate reductoisomerase</fullName>
        <ecNumber evidence="5">1.1.1.267</ecNumber>
    </recommendedName>
</protein>
<evidence type="ECO:0000256" key="2">
    <source>
        <dbReference type="ARBA" id="ARBA00001946"/>
    </source>
</evidence>
<reference evidence="15" key="1">
    <citation type="submission" date="2018-05" db="EMBL/GenBank/DDBJ databases">
        <authorList>
            <person name="Lanie J.A."/>
            <person name="Ng W.-L."/>
            <person name="Kazmierczak K.M."/>
            <person name="Andrzejewski T.M."/>
            <person name="Davidsen T.M."/>
            <person name="Wayne K.J."/>
            <person name="Tettelin H."/>
            <person name="Glass J.I."/>
            <person name="Rusch D."/>
            <person name="Podicherti R."/>
            <person name="Tsui H.-C.T."/>
            <person name="Winkler M.E."/>
        </authorList>
    </citation>
    <scope>NUCLEOTIDE SEQUENCE</scope>
</reference>
<proteinExistence type="inferred from homology"/>
<dbReference type="FunFam" id="3.40.50.720:FF:000045">
    <property type="entry name" value="1-deoxy-D-xylulose 5-phosphate reductoisomerase"/>
    <property type="match status" value="1"/>
</dbReference>
<name>A0A381QSD6_9ZZZZ</name>
<comment type="cofactor">
    <cofactor evidence="1">
        <name>Mn(2+)</name>
        <dbReference type="ChEBI" id="CHEBI:29035"/>
    </cofactor>
</comment>
<sequence>MKNISILGSTGSIGTNTLNVIDNLGDEYKVFGLSANKNGKLLVEQAKKYRPEYVVIIDADAVDFIKSELKEVGVTVLTGREGLLELASRDDVDIMVNGLVGSAGMEPTLNAVKAGVDVALSNKESLVMAGEIIEREKSVSGAKIFPVDSEHSAIWQCLTGETVEDIKRIILTGSGGPFRTLDLHRFKDVKPVDALKHPNWKMGNKITIDSATMMNKGLEVIEAHWLFGLNTKKIDIVVHPESIIHSMVEFKDKSVKAQLGMPDMKIPIQYALTHPRHITATWQGLDLIEIESLTFQKPDLNRFPCIGLAYSAMKKGGTNSAVLNVANEQAVYRFLNGEIGFLDIPEIIEKTCENHEWIEQPSLEELLSLENWTSNFVKSFESRYI</sequence>
<dbReference type="InterPro" id="IPR013644">
    <property type="entry name" value="DXP_reductoisomerase_C"/>
</dbReference>
<evidence type="ECO:0000256" key="6">
    <source>
        <dbReference type="ARBA" id="ARBA00022723"/>
    </source>
</evidence>
<feature type="domain" description="1-deoxy-D-xylulose 5-phosphate reductoisomerase C-terminal" evidence="13">
    <location>
        <begin position="144"/>
        <end position="227"/>
    </location>
</feature>
<keyword evidence="6" id="KW-0479">Metal-binding</keyword>
<feature type="domain" description="DXP reductoisomerase C-terminal" evidence="14">
    <location>
        <begin position="259"/>
        <end position="373"/>
    </location>
</feature>
<keyword evidence="8" id="KW-0560">Oxidoreductase</keyword>
<evidence type="ECO:0000256" key="4">
    <source>
        <dbReference type="ARBA" id="ARBA00006825"/>
    </source>
</evidence>
<dbReference type="PANTHER" id="PTHR30525:SF0">
    <property type="entry name" value="1-DEOXY-D-XYLULOSE 5-PHOSPHATE REDUCTOISOMERASE, CHLOROPLASTIC"/>
    <property type="match status" value="1"/>
</dbReference>
<dbReference type="Gene3D" id="3.40.50.720">
    <property type="entry name" value="NAD(P)-binding Rossmann-like Domain"/>
    <property type="match status" value="1"/>
</dbReference>
<dbReference type="InterPro" id="IPR003821">
    <property type="entry name" value="DXP_reductoisomerase"/>
</dbReference>
<dbReference type="EMBL" id="UINC01001475">
    <property type="protein sequence ID" value="SUZ81628.1"/>
    <property type="molecule type" value="Genomic_DNA"/>
</dbReference>
<evidence type="ECO:0000256" key="5">
    <source>
        <dbReference type="ARBA" id="ARBA00012366"/>
    </source>
</evidence>
<dbReference type="InterPro" id="IPR026877">
    <property type="entry name" value="DXPR_C"/>
</dbReference>
<dbReference type="UniPathway" id="UPA00056">
    <property type="reaction ID" value="UER00092"/>
</dbReference>
<dbReference type="AlphaFoldDB" id="A0A381QSD6"/>
<dbReference type="Pfam" id="PF08436">
    <property type="entry name" value="DXP_redisom_C"/>
    <property type="match status" value="1"/>
</dbReference>
<dbReference type="HAMAP" id="MF_00183">
    <property type="entry name" value="DXP_reductoisom"/>
    <property type="match status" value="1"/>
</dbReference>
<dbReference type="SUPFAM" id="SSF55347">
    <property type="entry name" value="Glyceraldehyde-3-phosphate dehydrogenase-like, C-terminal domain"/>
    <property type="match status" value="1"/>
</dbReference>
<keyword evidence="7" id="KW-0521">NADP</keyword>
<keyword evidence="10" id="KW-0414">Isoprene biosynthesis</keyword>
<organism evidence="15">
    <name type="scientific">marine metagenome</name>
    <dbReference type="NCBI Taxonomy" id="408172"/>
    <lineage>
        <taxon>unclassified sequences</taxon>
        <taxon>metagenomes</taxon>
        <taxon>ecological metagenomes</taxon>
    </lineage>
</organism>
<comment type="pathway">
    <text evidence="3">Isoprenoid biosynthesis; isopentenyl diphosphate biosynthesis via DXP pathway; isopentenyl diphosphate from 1-deoxy-D-xylulose 5-phosphate: step 1/6.</text>
</comment>
<evidence type="ECO:0000313" key="15">
    <source>
        <dbReference type="EMBL" id="SUZ81628.1"/>
    </source>
</evidence>
<evidence type="ECO:0000256" key="8">
    <source>
        <dbReference type="ARBA" id="ARBA00023002"/>
    </source>
</evidence>
<comment type="catalytic activity">
    <reaction evidence="11">
        <text>2-C-methyl-D-erythritol 4-phosphate + NADP(+) = 1-deoxy-D-xylulose 5-phosphate + NADPH + H(+)</text>
        <dbReference type="Rhea" id="RHEA:13717"/>
        <dbReference type="ChEBI" id="CHEBI:15378"/>
        <dbReference type="ChEBI" id="CHEBI:57783"/>
        <dbReference type="ChEBI" id="CHEBI:57792"/>
        <dbReference type="ChEBI" id="CHEBI:58262"/>
        <dbReference type="ChEBI" id="CHEBI:58349"/>
        <dbReference type="EC" id="1.1.1.267"/>
    </reaction>
    <physiologicalReaction direction="right-to-left" evidence="11">
        <dbReference type="Rhea" id="RHEA:13719"/>
    </physiologicalReaction>
</comment>
<evidence type="ECO:0000256" key="11">
    <source>
        <dbReference type="ARBA" id="ARBA00048543"/>
    </source>
</evidence>
<feature type="domain" description="1-deoxy-D-xylulose 5-phosphate reductoisomerase N-terminal" evidence="12">
    <location>
        <begin position="4"/>
        <end position="130"/>
    </location>
</feature>
<dbReference type="GO" id="GO:0030145">
    <property type="term" value="F:manganese ion binding"/>
    <property type="evidence" value="ECO:0007669"/>
    <property type="project" value="TreeGrafter"/>
</dbReference>
<accession>A0A381QSD6</accession>
<dbReference type="PANTHER" id="PTHR30525">
    <property type="entry name" value="1-DEOXY-D-XYLULOSE 5-PHOSPHATE REDUCTOISOMERASE"/>
    <property type="match status" value="1"/>
</dbReference>
<evidence type="ECO:0000256" key="10">
    <source>
        <dbReference type="ARBA" id="ARBA00023229"/>
    </source>
</evidence>
<comment type="cofactor">
    <cofactor evidence="2">
        <name>Mg(2+)</name>
        <dbReference type="ChEBI" id="CHEBI:18420"/>
    </cofactor>
</comment>